<sequence>MSNNEQIPTTSDNQQLKDYNSHQLATTNSNVTSLVYKPESLKLPSNETTPSKMDNDHDMATRCGLWVWHPDFMQPFARVGAFTAFISVAGLMTQTLVNYVNSQVTTLERQFGFSSQQTGIILAANDIGYLVCVLFVGYLATRTHIPRSLGGSFRFCLVLHAPFPHFLFGAQVNADRASENSNNSSSDVNQQSSIFGRLCDVNNSWIPCANSSASKRVDLASVAVSEKFAEISLVIIVIGMALQGFGKAPRTSFIVTYLDDNTAKHNTGFYMGIVMATTLLGPAVAYLMGGVFSRMYVTLEATKLTPRHPKWIGAWWLGYVVFGVMSLVVAVPLFCFPRRLPRNKAKVTHADDETTAG</sequence>
<keyword evidence="2" id="KW-1015">Disulfide bond</keyword>
<proteinExistence type="predicted"/>
<feature type="non-terminal residue" evidence="5">
    <location>
        <position position="1"/>
    </location>
</feature>
<evidence type="ECO:0000256" key="1">
    <source>
        <dbReference type="ARBA" id="ARBA00004141"/>
    </source>
</evidence>
<feature type="transmembrane region" description="Helical" evidence="3">
    <location>
        <begin position="312"/>
        <end position="336"/>
    </location>
</feature>
<dbReference type="Proteomes" id="UP000678393">
    <property type="component" value="Unassembled WGS sequence"/>
</dbReference>
<dbReference type="InterPro" id="IPR036259">
    <property type="entry name" value="MFS_trans_sf"/>
</dbReference>
<comment type="subcellular location">
    <subcellularLocation>
        <location evidence="1">Membrane</location>
        <topology evidence="1">Multi-pass membrane protein</topology>
    </subcellularLocation>
</comment>
<dbReference type="InterPro" id="IPR020846">
    <property type="entry name" value="MFS_dom"/>
</dbReference>
<feature type="domain" description="Major facilitator superfamily (MFS) profile" evidence="4">
    <location>
        <begin position="82"/>
        <end position="357"/>
    </location>
</feature>
<keyword evidence="3" id="KW-1133">Transmembrane helix</keyword>
<comment type="caution">
    <text evidence="5">The sequence shown here is derived from an EMBL/GenBank/DDBJ whole genome shotgun (WGS) entry which is preliminary data.</text>
</comment>
<evidence type="ECO:0000256" key="3">
    <source>
        <dbReference type="SAM" id="Phobius"/>
    </source>
</evidence>
<dbReference type="PANTHER" id="PTHR11388">
    <property type="entry name" value="ORGANIC ANION TRANSPORTER"/>
    <property type="match status" value="1"/>
</dbReference>
<evidence type="ECO:0000313" key="6">
    <source>
        <dbReference type="Proteomes" id="UP000678393"/>
    </source>
</evidence>
<dbReference type="OrthoDB" id="5062115at2759"/>
<keyword evidence="6" id="KW-1185">Reference proteome</keyword>
<keyword evidence="3" id="KW-0812">Transmembrane</keyword>
<dbReference type="AlphaFoldDB" id="A0A8S3Z7X4"/>
<dbReference type="GO" id="GO:0015347">
    <property type="term" value="F:sodium-independent organic anion transmembrane transporter activity"/>
    <property type="evidence" value="ECO:0007669"/>
    <property type="project" value="TreeGrafter"/>
</dbReference>
<dbReference type="SUPFAM" id="SSF103473">
    <property type="entry name" value="MFS general substrate transporter"/>
    <property type="match status" value="1"/>
</dbReference>
<dbReference type="Pfam" id="PF03137">
    <property type="entry name" value="OATP"/>
    <property type="match status" value="1"/>
</dbReference>
<feature type="transmembrane region" description="Helical" evidence="3">
    <location>
        <begin position="79"/>
        <end position="100"/>
    </location>
</feature>
<dbReference type="PANTHER" id="PTHR11388:SF76">
    <property type="entry name" value="SOLUTE CARRIER ORGANIC ANION TRANSPORTER FAMILY MEMBER"/>
    <property type="match status" value="1"/>
</dbReference>
<organism evidence="5 6">
    <name type="scientific">Candidula unifasciata</name>
    <dbReference type="NCBI Taxonomy" id="100452"/>
    <lineage>
        <taxon>Eukaryota</taxon>
        <taxon>Metazoa</taxon>
        <taxon>Spiralia</taxon>
        <taxon>Lophotrochozoa</taxon>
        <taxon>Mollusca</taxon>
        <taxon>Gastropoda</taxon>
        <taxon>Heterobranchia</taxon>
        <taxon>Euthyneura</taxon>
        <taxon>Panpulmonata</taxon>
        <taxon>Eupulmonata</taxon>
        <taxon>Stylommatophora</taxon>
        <taxon>Helicina</taxon>
        <taxon>Helicoidea</taxon>
        <taxon>Geomitridae</taxon>
        <taxon>Candidula</taxon>
    </lineage>
</organism>
<dbReference type="GO" id="GO:0016323">
    <property type="term" value="C:basolateral plasma membrane"/>
    <property type="evidence" value="ECO:0007669"/>
    <property type="project" value="TreeGrafter"/>
</dbReference>
<feature type="transmembrane region" description="Helical" evidence="3">
    <location>
        <begin position="120"/>
        <end position="140"/>
    </location>
</feature>
<dbReference type="Gene3D" id="1.20.1250.20">
    <property type="entry name" value="MFS general substrate transporter like domains"/>
    <property type="match status" value="1"/>
</dbReference>
<dbReference type="EMBL" id="CAJHNH020001484">
    <property type="protein sequence ID" value="CAG5123252.1"/>
    <property type="molecule type" value="Genomic_DNA"/>
</dbReference>
<reference evidence="5" key="1">
    <citation type="submission" date="2021-04" db="EMBL/GenBank/DDBJ databases">
        <authorList>
            <consortium name="Molecular Ecology Group"/>
        </authorList>
    </citation>
    <scope>NUCLEOTIDE SEQUENCE</scope>
</reference>
<evidence type="ECO:0000313" key="5">
    <source>
        <dbReference type="EMBL" id="CAG5123252.1"/>
    </source>
</evidence>
<dbReference type="GO" id="GO:0043252">
    <property type="term" value="P:sodium-independent organic anion transport"/>
    <property type="evidence" value="ECO:0007669"/>
    <property type="project" value="TreeGrafter"/>
</dbReference>
<name>A0A8S3Z7X4_9EUPU</name>
<keyword evidence="3" id="KW-0472">Membrane</keyword>
<feature type="transmembrane region" description="Helical" evidence="3">
    <location>
        <begin position="267"/>
        <end position="292"/>
    </location>
</feature>
<dbReference type="InterPro" id="IPR004156">
    <property type="entry name" value="OATP"/>
</dbReference>
<evidence type="ECO:0000259" key="4">
    <source>
        <dbReference type="PROSITE" id="PS50850"/>
    </source>
</evidence>
<dbReference type="PROSITE" id="PS50850">
    <property type="entry name" value="MFS"/>
    <property type="match status" value="1"/>
</dbReference>
<gene>
    <name evidence="5" type="ORF">CUNI_LOCUS8810</name>
</gene>
<accession>A0A8S3Z7X4</accession>
<evidence type="ECO:0000256" key="2">
    <source>
        <dbReference type="ARBA" id="ARBA00023157"/>
    </source>
</evidence>
<protein>
    <recommendedName>
        <fullName evidence="4">Major facilitator superfamily (MFS) profile domain-containing protein</fullName>
    </recommendedName>
</protein>